<dbReference type="Pfam" id="PF03637">
    <property type="entry name" value="Mob1_phocein"/>
    <property type="match status" value="2"/>
</dbReference>
<proteinExistence type="predicted"/>
<evidence type="ECO:0000313" key="4">
    <source>
        <dbReference type="Proteomes" id="UP000821866"/>
    </source>
</evidence>
<dbReference type="SMART" id="SM01388">
    <property type="entry name" value="Mob1_phocein"/>
    <property type="match status" value="1"/>
</dbReference>
<dbReference type="VEuPathDB" id="VectorBase:LOC119170751"/>
<comment type="caution">
    <text evidence="3">The sequence shown here is derived from an EMBL/GenBank/DDBJ whole genome shotgun (WGS) entry which is preliminary data.</text>
</comment>
<feature type="binding site" evidence="1">
    <location>
        <position position="212"/>
    </location>
    <ligand>
        <name>Zn(2+)</name>
        <dbReference type="ChEBI" id="CHEBI:29105"/>
    </ligand>
</feature>
<gene>
    <name evidence="3" type="ORF">HPB51_005612</name>
</gene>
<dbReference type="Proteomes" id="UP000821866">
    <property type="component" value="Unassembled WGS sequence"/>
</dbReference>
<dbReference type="AlphaFoldDB" id="A0A9J6DST6"/>
<dbReference type="InterPro" id="IPR005301">
    <property type="entry name" value="MOB_kinase_act_fam"/>
</dbReference>
<keyword evidence="1" id="KW-0479">Metal-binding</keyword>
<protein>
    <recommendedName>
        <fullName evidence="5">MOB kinase activator-like 2</fullName>
    </recommendedName>
</protein>
<evidence type="ECO:0000256" key="1">
    <source>
        <dbReference type="PIRSR" id="PIRSR605301-1"/>
    </source>
</evidence>
<sequence>MSRLSRLSVHFSRSVIAGSLFRGRLASLLRVETHGTCFLASDSAKAFIRARPVRTPEFRARRIVDVFAVLHRPNDEVVPVRTRRSLAPRSLRELASRQGAEVCGRDSFPAVASISSESVIPASRLVLLGQMKARRKDKDASSSGGGGQEEPKMYLESTVLECTIPESRLRDLVDLPEGLDYNEWLASHTLAFFDHINLLYGTVSEFCTMSGCPDMTGPGNRQYLWFDEKGKKCKVAAPQYIDYVMTFTQKTVNDESLFPTKFGRSSKHPEHLCLNYLVVVRVLLKESRNSFICLTRQNKREFPSSFESLVKKIHGLLLHVLAHLYHAHFREMVLLQLHGHLHSIFAHFTLFNTRFNLVDPKDAAVLQDLAVALGLCPPAESANGSPAASSSTPTSSAVAAGGSTDEDSAAVDAPACTAAPMDVSLSPSVMQRSVVTTGIATTPLSMTTTPAGSVVPAQ</sequence>
<evidence type="ECO:0000256" key="2">
    <source>
        <dbReference type="SAM" id="MobiDB-lite"/>
    </source>
</evidence>
<name>A0A9J6DST6_RHIMP</name>
<feature type="binding site" evidence="1">
    <location>
        <position position="328"/>
    </location>
    <ligand>
        <name>Zn(2+)</name>
        <dbReference type="ChEBI" id="CHEBI:29105"/>
    </ligand>
</feature>
<evidence type="ECO:0008006" key="5">
    <source>
        <dbReference type="Google" id="ProtNLM"/>
    </source>
</evidence>
<feature type="binding site" evidence="1">
    <location>
        <position position="207"/>
    </location>
    <ligand>
        <name>Zn(2+)</name>
        <dbReference type="ChEBI" id="CHEBI:29105"/>
    </ligand>
</feature>
<dbReference type="SUPFAM" id="SSF101152">
    <property type="entry name" value="Mob1/phocein"/>
    <property type="match status" value="1"/>
</dbReference>
<dbReference type="Gene3D" id="1.20.140.30">
    <property type="entry name" value="MOB kinase activator"/>
    <property type="match status" value="1"/>
</dbReference>
<evidence type="ECO:0000313" key="3">
    <source>
        <dbReference type="EMBL" id="KAH8025261.1"/>
    </source>
</evidence>
<reference evidence="3" key="2">
    <citation type="submission" date="2021-09" db="EMBL/GenBank/DDBJ databases">
        <authorList>
            <person name="Jia N."/>
            <person name="Wang J."/>
            <person name="Shi W."/>
            <person name="Du L."/>
            <person name="Sun Y."/>
            <person name="Zhan W."/>
            <person name="Jiang J."/>
            <person name="Wang Q."/>
            <person name="Zhang B."/>
            <person name="Ji P."/>
            <person name="Sakyi L.B."/>
            <person name="Cui X."/>
            <person name="Yuan T."/>
            <person name="Jiang B."/>
            <person name="Yang W."/>
            <person name="Lam T.T.-Y."/>
            <person name="Chang Q."/>
            <person name="Ding S."/>
            <person name="Wang X."/>
            <person name="Zhu J."/>
            <person name="Ruan X."/>
            <person name="Zhao L."/>
            <person name="Wei J."/>
            <person name="Que T."/>
            <person name="Du C."/>
            <person name="Cheng J."/>
            <person name="Dai P."/>
            <person name="Han X."/>
            <person name="Huang E."/>
            <person name="Gao Y."/>
            <person name="Liu J."/>
            <person name="Shao H."/>
            <person name="Ye R."/>
            <person name="Li L."/>
            <person name="Wei W."/>
            <person name="Wang X."/>
            <person name="Wang C."/>
            <person name="Huo Q."/>
            <person name="Li W."/>
            <person name="Guo W."/>
            <person name="Chen H."/>
            <person name="Chen S."/>
            <person name="Zhou L."/>
            <person name="Zhou L."/>
            <person name="Ni X."/>
            <person name="Tian J."/>
            <person name="Zhou Y."/>
            <person name="Sheng Y."/>
            <person name="Liu T."/>
            <person name="Pan Y."/>
            <person name="Xia L."/>
            <person name="Li J."/>
            <person name="Zhao F."/>
            <person name="Cao W."/>
        </authorList>
    </citation>
    <scope>NUCLEOTIDE SEQUENCE</scope>
    <source>
        <strain evidence="3">Rmic-2018</strain>
        <tissue evidence="3">Larvae</tissue>
    </source>
</reference>
<dbReference type="PANTHER" id="PTHR22599">
    <property type="entry name" value="MPS ONE BINDER KINASE ACTIVATOR-LIKE MOB"/>
    <property type="match status" value="1"/>
</dbReference>
<dbReference type="InterPro" id="IPR036703">
    <property type="entry name" value="MOB_kinase_act_sf"/>
</dbReference>
<feature type="region of interest" description="Disordered" evidence="2">
    <location>
        <begin position="382"/>
        <end position="410"/>
    </location>
</feature>
<keyword evidence="4" id="KW-1185">Reference proteome</keyword>
<reference evidence="3" key="1">
    <citation type="journal article" date="2020" name="Cell">
        <title>Large-Scale Comparative Analyses of Tick Genomes Elucidate Their Genetic Diversity and Vector Capacities.</title>
        <authorList>
            <consortium name="Tick Genome and Microbiome Consortium (TIGMIC)"/>
            <person name="Jia N."/>
            <person name="Wang J."/>
            <person name="Shi W."/>
            <person name="Du L."/>
            <person name="Sun Y."/>
            <person name="Zhan W."/>
            <person name="Jiang J.F."/>
            <person name="Wang Q."/>
            <person name="Zhang B."/>
            <person name="Ji P."/>
            <person name="Bell-Sakyi L."/>
            <person name="Cui X.M."/>
            <person name="Yuan T.T."/>
            <person name="Jiang B.G."/>
            <person name="Yang W.F."/>
            <person name="Lam T.T."/>
            <person name="Chang Q.C."/>
            <person name="Ding S.J."/>
            <person name="Wang X.J."/>
            <person name="Zhu J.G."/>
            <person name="Ruan X.D."/>
            <person name="Zhao L."/>
            <person name="Wei J.T."/>
            <person name="Ye R.Z."/>
            <person name="Que T.C."/>
            <person name="Du C.H."/>
            <person name="Zhou Y.H."/>
            <person name="Cheng J.X."/>
            <person name="Dai P.F."/>
            <person name="Guo W.B."/>
            <person name="Han X.H."/>
            <person name="Huang E.J."/>
            <person name="Li L.F."/>
            <person name="Wei W."/>
            <person name="Gao Y.C."/>
            <person name="Liu J.Z."/>
            <person name="Shao H.Z."/>
            <person name="Wang X."/>
            <person name="Wang C.C."/>
            <person name="Yang T.C."/>
            <person name="Huo Q.B."/>
            <person name="Li W."/>
            <person name="Chen H.Y."/>
            <person name="Chen S.E."/>
            <person name="Zhou L.G."/>
            <person name="Ni X.B."/>
            <person name="Tian J.H."/>
            <person name="Sheng Y."/>
            <person name="Liu T."/>
            <person name="Pan Y.S."/>
            <person name="Xia L.Y."/>
            <person name="Li J."/>
            <person name="Zhao F."/>
            <person name="Cao W.C."/>
        </authorList>
    </citation>
    <scope>NUCLEOTIDE SEQUENCE</scope>
    <source>
        <strain evidence="3">Rmic-2018</strain>
    </source>
</reference>
<feature type="binding site" evidence="1">
    <location>
        <position position="323"/>
    </location>
    <ligand>
        <name>Zn(2+)</name>
        <dbReference type="ChEBI" id="CHEBI:29105"/>
    </ligand>
</feature>
<dbReference type="EMBL" id="JABSTU010000007">
    <property type="protein sequence ID" value="KAH8025261.1"/>
    <property type="molecule type" value="Genomic_DNA"/>
</dbReference>
<feature type="compositionally biased region" description="Low complexity" evidence="2">
    <location>
        <begin position="382"/>
        <end position="403"/>
    </location>
</feature>
<keyword evidence="1" id="KW-0862">Zinc</keyword>
<accession>A0A9J6DST6</accession>
<organism evidence="3 4">
    <name type="scientific">Rhipicephalus microplus</name>
    <name type="common">Cattle tick</name>
    <name type="synonym">Boophilus microplus</name>
    <dbReference type="NCBI Taxonomy" id="6941"/>
    <lineage>
        <taxon>Eukaryota</taxon>
        <taxon>Metazoa</taxon>
        <taxon>Ecdysozoa</taxon>
        <taxon>Arthropoda</taxon>
        <taxon>Chelicerata</taxon>
        <taxon>Arachnida</taxon>
        <taxon>Acari</taxon>
        <taxon>Parasitiformes</taxon>
        <taxon>Ixodida</taxon>
        <taxon>Ixodoidea</taxon>
        <taxon>Ixodidae</taxon>
        <taxon>Rhipicephalinae</taxon>
        <taxon>Rhipicephalus</taxon>
        <taxon>Boophilus</taxon>
    </lineage>
</organism>